<feature type="transmembrane region" description="Helical" evidence="6">
    <location>
        <begin position="166"/>
        <end position="184"/>
    </location>
</feature>
<protein>
    <recommendedName>
        <fullName evidence="7">G-protein coupled receptors family 1 profile domain-containing protein</fullName>
    </recommendedName>
</protein>
<feature type="coiled-coil region" evidence="5">
    <location>
        <begin position="250"/>
        <end position="277"/>
    </location>
</feature>
<dbReference type="SUPFAM" id="SSF81321">
    <property type="entry name" value="Family A G protein-coupled receptor-like"/>
    <property type="match status" value="1"/>
</dbReference>
<dbReference type="AlphaFoldDB" id="A0AAV5UFZ3"/>
<dbReference type="InterPro" id="IPR053071">
    <property type="entry name" value="GPCR1-related_rcpt"/>
</dbReference>
<feature type="transmembrane region" description="Helical" evidence="6">
    <location>
        <begin position="45"/>
        <end position="64"/>
    </location>
</feature>
<dbReference type="Proteomes" id="UP001432027">
    <property type="component" value="Unassembled WGS sequence"/>
</dbReference>
<dbReference type="EMBL" id="BTSX01000006">
    <property type="protein sequence ID" value="GMT05857.1"/>
    <property type="molecule type" value="Genomic_DNA"/>
</dbReference>
<keyword evidence="4 6" id="KW-0472">Membrane</keyword>
<reference evidence="8" key="1">
    <citation type="submission" date="2023-10" db="EMBL/GenBank/DDBJ databases">
        <title>Genome assembly of Pristionchus species.</title>
        <authorList>
            <person name="Yoshida K."/>
            <person name="Sommer R.J."/>
        </authorList>
    </citation>
    <scope>NUCLEOTIDE SEQUENCE</scope>
    <source>
        <strain evidence="8">RS0144</strain>
    </source>
</reference>
<comment type="subcellular location">
    <subcellularLocation>
        <location evidence="1">Membrane</location>
    </subcellularLocation>
</comment>
<dbReference type="PANTHER" id="PTHR47023:SF5">
    <property type="entry name" value="SEX PEPTIDE RECEPTOR-RELATED PROTEIN 2"/>
    <property type="match status" value="1"/>
</dbReference>
<keyword evidence="2 6" id="KW-0812">Transmembrane</keyword>
<feature type="transmembrane region" description="Helical" evidence="6">
    <location>
        <begin position="330"/>
        <end position="352"/>
    </location>
</feature>
<dbReference type="PROSITE" id="PS50262">
    <property type="entry name" value="G_PROTEIN_RECEP_F1_2"/>
    <property type="match status" value="1"/>
</dbReference>
<evidence type="ECO:0000256" key="3">
    <source>
        <dbReference type="ARBA" id="ARBA00022989"/>
    </source>
</evidence>
<keyword evidence="9" id="KW-1185">Reference proteome</keyword>
<dbReference type="PANTHER" id="PTHR47023">
    <property type="entry name" value="SEX PEPTIDE RECEPTOR"/>
    <property type="match status" value="1"/>
</dbReference>
<gene>
    <name evidence="8" type="ORF">PENTCL1PPCAC_28031</name>
</gene>
<proteinExistence type="predicted"/>
<feature type="transmembrane region" description="Helical" evidence="6">
    <location>
        <begin position="133"/>
        <end position="154"/>
    </location>
</feature>
<evidence type="ECO:0000259" key="7">
    <source>
        <dbReference type="PROSITE" id="PS50262"/>
    </source>
</evidence>
<evidence type="ECO:0000256" key="2">
    <source>
        <dbReference type="ARBA" id="ARBA00022692"/>
    </source>
</evidence>
<feature type="transmembrane region" description="Helical" evidence="6">
    <location>
        <begin position="76"/>
        <end position="99"/>
    </location>
</feature>
<evidence type="ECO:0000313" key="8">
    <source>
        <dbReference type="EMBL" id="GMT05857.1"/>
    </source>
</evidence>
<dbReference type="InterPro" id="IPR019427">
    <property type="entry name" value="7TM_GPCR_serpentine_rcpt_Srw"/>
</dbReference>
<feature type="domain" description="G-protein coupled receptors family 1 profile" evidence="7">
    <location>
        <begin position="56"/>
        <end position="350"/>
    </location>
</feature>
<feature type="transmembrane region" description="Helical" evidence="6">
    <location>
        <begin position="236"/>
        <end position="257"/>
    </location>
</feature>
<sequence>INESALAECLEQRGWYEVCLGECVFKDPHQLTSDTSFEEGIYGKVFPVLVIFVIVANVMVALVLSKRHMVTPTNVVLKYMAIADLFVGLTPLPWTMFYFTFKNFEDQELRVELWWCYVQKYSMDAFPPIFHNIAMWLTVLLAGQRFISISYPMYSRSLCNVSNVRICTFVIGAISLVCGLPKSFDYNFGLFDGSVITEQNQTTPHHLRTCFLLPTAIVRHLGENVFFSTYFWTRSIFFVIVPCTLLIALNAGLLRGIRKAQQRKERLLREKRSRDAQRQTDSNSTSIMLVVIVSIFLMVNLPQAMFMVIMCIEQTFPGNESILNWKYAGVFLAVNNMLVMATYPINFAIYCFMSSSFRQTFRAMFCSACLRGEQESAAFADRKLENSAVPLVKFVPEDHTLNTCDENSIYRRDRRNDSVFL</sequence>
<evidence type="ECO:0000256" key="4">
    <source>
        <dbReference type="ARBA" id="ARBA00023136"/>
    </source>
</evidence>
<comment type="caution">
    <text evidence="8">The sequence shown here is derived from an EMBL/GenBank/DDBJ whole genome shotgun (WGS) entry which is preliminary data.</text>
</comment>
<keyword evidence="5" id="KW-0175">Coiled coil</keyword>
<organism evidence="8 9">
    <name type="scientific">Pristionchus entomophagus</name>
    <dbReference type="NCBI Taxonomy" id="358040"/>
    <lineage>
        <taxon>Eukaryota</taxon>
        <taxon>Metazoa</taxon>
        <taxon>Ecdysozoa</taxon>
        <taxon>Nematoda</taxon>
        <taxon>Chromadorea</taxon>
        <taxon>Rhabditida</taxon>
        <taxon>Rhabditina</taxon>
        <taxon>Diplogasteromorpha</taxon>
        <taxon>Diplogasteroidea</taxon>
        <taxon>Neodiplogasteridae</taxon>
        <taxon>Pristionchus</taxon>
    </lineage>
</organism>
<dbReference type="InterPro" id="IPR017452">
    <property type="entry name" value="GPCR_Rhodpsn_7TM"/>
</dbReference>
<evidence type="ECO:0000256" key="1">
    <source>
        <dbReference type="ARBA" id="ARBA00004370"/>
    </source>
</evidence>
<dbReference type="GO" id="GO:0008528">
    <property type="term" value="F:G protein-coupled peptide receptor activity"/>
    <property type="evidence" value="ECO:0007669"/>
    <property type="project" value="InterPro"/>
</dbReference>
<keyword evidence="3 6" id="KW-1133">Transmembrane helix</keyword>
<dbReference type="Gene3D" id="1.20.1070.10">
    <property type="entry name" value="Rhodopsin 7-helix transmembrane proteins"/>
    <property type="match status" value="1"/>
</dbReference>
<feature type="transmembrane region" description="Helical" evidence="6">
    <location>
        <begin position="287"/>
        <end position="310"/>
    </location>
</feature>
<evidence type="ECO:0000256" key="6">
    <source>
        <dbReference type="SAM" id="Phobius"/>
    </source>
</evidence>
<accession>A0AAV5UFZ3</accession>
<name>A0AAV5UFZ3_9BILA</name>
<dbReference type="Pfam" id="PF10324">
    <property type="entry name" value="7TM_GPCR_Srw"/>
    <property type="match status" value="1"/>
</dbReference>
<evidence type="ECO:0000256" key="5">
    <source>
        <dbReference type="SAM" id="Coils"/>
    </source>
</evidence>
<dbReference type="CDD" id="cd14978">
    <property type="entry name" value="7tmA_FMRFamide_R-like"/>
    <property type="match status" value="1"/>
</dbReference>
<evidence type="ECO:0000313" key="9">
    <source>
        <dbReference type="Proteomes" id="UP001432027"/>
    </source>
</evidence>
<dbReference type="InterPro" id="IPR000276">
    <property type="entry name" value="GPCR_Rhodpsn"/>
</dbReference>
<dbReference type="PRINTS" id="PR00237">
    <property type="entry name" value="GPCRRHODOPSN"/>
</dbReference>
<feature type="non-terminal residue" evidence="8">
    <location>
        <position position="1"/>
    </location>
</feature>
<dbReference type="GO" id="GO:0016020">
    <property type="term" value="C:membrane"/>
    <property type="evidence" value="ECO:0007669"/>
    <property type="project" value="UniProtKB-SubCell"/>
</dbReference>